<dbReference type="CDD" id="cd05013">
    <property type="entry name" value="SIS_RpiR"/>
    <property type="match status" value="1"/>
</dbReference>
<evidence type="ECO:0000256" key="2">
    <source>
        <dbReference type="ARBA" id="ARBA00023125"/>
    </source>
</evidence>
<keyword evidence="3" id="KW-0804">Transcription</keyword>
<evidence type="ECO:0000313" key="7">
    <source>
        <dbReference type="Proteomes" id="UP000008466"/>
    </source>
</evidence>
<evidence type="ECO:0000313" key="6">
    <source>
        <dbReference type="EMBL" id="ADY12802.1"/>
    </source>
</evidence>
<dbReference type="RefSeq" id="WP_013606654.1">
    <property type="nucleotide sequence ID" value="NC_015152.1"/>
</dbReference>
<dbReference type="AlphaFoldDB" id="F0RV80"/>
<dbReference type="PROSITE" id="PS51071">
    <property type="entry name" value="HTH_RPIR"/>
    <property type="match status" value="1"/>
</dbReference>
<sequence length="271" mass="30794">MLITDIIESQSNQFSATERKLIAYIHNNPNIIFKTITEVIEESKVGYGSIIRFCKKIGCEGFQDFKIRLATENPNGQQKSDLEENSLLGSYRKLVFKQLNVTMRNIDDQTIIDIADAIIQARKIVLLGFGGSFPMAEEFAYRLLRMGFDNTSLDADNHMQSYRVSLLNEEDVVFVFSFSGTTNEILDTVNVAKKVKAKVISFTNHVKSPLVKLSDLFLITAIRIPALEAELGTRLPFYFLIEVLTNYLYDTSQQVRNSLKTTYDSVSKKQM</sequence>
<dbReference type="GO" id="GO:0097367">
    <property type="term" value="F:carbohydrate derivative binding"/>
    <property type="evidence" value="ECO:0007669"/>
    <property type="project" value="InterPro"/>
</dbReference>
<name>F0RV80_SPHGB</name>
<dbReference type="PROSITE" id="PS51464">
    <property type="entry name" value="SIS"/>
    <property type="match status" value="1"/>
</dbReference>
<feature type="domain" description="SIS" evidence="5">
    <location>
        <begin position="114"/>
        <end position="271"/>
    </location>
</feature>
<dbReference type="STRING" id="158189.SpiBuddy_0975"/>
<dbReference type="SUPFAM" id="SSF53697">
    <property type="entry name" value="SIS domain"/>
    <property type="match status" value="1"/>
</dbReference>
<protein>
    <submittedName>
        <fullName evidence="6">Transcriptional regulator, RpiR family</fullName>
    </submittedName>
</protein>
<keyword evidence="7" id="KW-1185">Reference proteome</keyword>
<accession>F0RV80</accession>
<dbReference type="Gene3D" id="3.40.50.10490">
    <property type="entry name" value="Glucose-6-phosphate isomerase like protein, domain 1"/>
    <property type="match status" value="1"/>
</dbReference>
<keyword evidence="2" id="KW-0238">DNA-binding</keyword>
<dbReference type="InterPro" id="IPR046348">
    <property type="entry name" value="SIS_dom_sf"/>
</dbReference>
<dbReference type="InterPro" id="IPR001347">
    <property type="entry name" value="SIS_dom"/>
</dbReference>
<keyword evidence="1" id="KW-0805">Transcription regulation</keyword>
<dbReference type="InterPro" id="IPR047640">
    <property type="entry name" value="RpiR-like"/>
</dbReference>
<dbReference type="PANTHER" id="PTHR30514:SF21">
    <property type="entry name" value="RPIR-FAMILY TRANSCRIPTIONAL REGULATOR"/>
    <property type="match status" value="1"/>
</dbReference>
<dbReference type="GO" id="GO:1901135">
    <property type="term" value="P:carbohydrate derivative metabolic process"/>
    <property type="evidence" value="ECO:0007669"/>
    <property type="project" value="InterPro"/>
</dbReference>
<feature type="domain" description="HTH rpiR-type" evidence="4">
    <location>
        <begin position="1"/>
        <end position="76"/>
    </location>
</feature>
<dbReference type="SUPFAM" id="SSF46689">
    <property type="entry name" value="Homeodomain-like"/>
    <property type="match status" value="1"/>
</dbReference>
<dbReference type="PANTHER" id="PTHR30514">
    <property type="entry name" value="GLUCOKINASE"/>
    <property type="match status" value="1"/>
</dbReference>
<gene>
    <name evidence="6" type="ordered locus">SpiBuddy_0975</name>
</gene>
<dbReference type="Proteomes" id="UP000008466">
    <property type="component" value="Chromosome"/>
</dbReference>
<dbReference type="Pfam" id="PF01418">
    <property type="entry name" value="HTH_6"/>
    <property type="match status" value="1"/>
</dbReference>
<dbReference type="InterPro" id="IPR035472">
    <property type="entry name" value="RpiR-like_SIS"/>
</dbReference>
<organism evidence="6 7">
    <name type="scientific">Sphaerochaeta globosa (strain ATCC BAA-1886 / DSM 22777 / Buddy)</name>
    <name type="common">Spirochaeta sp. (strain Buddy)</name>
    <dbReference type="NCBI Taxonomy" id="158189"/>
    <lineage>
        <taxon>Bacteria</taxon>
        <taxon>Pseudomonadati</taxon>
        <taxon>Spirochaetota</taxon>
        <taxon>Spirochaetia</taxon>
        <taxon>Spirochaetales</taxon>
        <taxon>Sphaerochaetaceae</taxon>
        <taxon>Sphaerochaeta</taxon>
    </lineage>
</organism>
<evidence type="ECO:0000259" key="4">
    <source>
        <dbReference type="PROSITE" id="PS51071"/>
    </source>
</evidence>
<evidence type="ECO:0000256" key="1">
    <source>
        <dbReference type="ARBA" id="ARBA00023015"/>
    </source>
</evidence>
<dbReference type="HOGENOM" id="CLU_055769_4_0_12"/>
<dbReference type="KEGG" id="sbu:SpiBuddy_0975"/>
<evidence type="ECO:0000259" key="5">
    <source>
        <dbReference type="PROSITE" id="PS51464"/>
    </source>
</evidence>
<proteinExistence type="predicted"/>
<dbReference type="GO" id="GO:0003700">
    <property type="term" value="F:DNA-binding transcription factor activity"/>
    <property type="evidence" value="ECO:0007669"/>
    <property type="project" value="InterPro"/>
</dbReference>
<dbReference type="InterPro" id="IPR009057">
    <property type="entry name" value="Homeodomain-like_sf"/>
</dbReference>
<dbReference type="Pfam" id="PF01380">
    <property type="entry name" value="SIS"/>
    <property type="match status" value="1"/>
</dbReference>
<dbReference type="InterPro" id="IPR036388">
    <property type="entry name" value="WH-like_DNA-bd_sf"/>
</dbReference>
<evidence type="ECO:0000256" key="3">
    <source>
        <dbReference type="ARBA" id="ARBA00023163"/>
    </source>
</evidence>
<reference evidence="7" key="1">
    <citation type="submission" date="2011-02" db="EMBL/GenBank/DDBJ databases">
        <title>Complete sequence of Spirochaeta sp. Buddy.</title>
        <authorList>
            <person name="Lucas S."/>
            <person name="Copeland A."/>
            <person name="Lapidus A."/>
            <person name="Cheng J.-F."/>
            <person name="Goodwin L."/>
            <person name="Pitluck S."/>
            <person name="Zeytun A."/>
            <person name="Detter J.C."/>
            <person name="Han C."/>
            <person name="Tapia R."/>
            <person name="Land M."/>
            <person name="Hauser L."/>
            <person name="Kyrpides N."/>
            <person name="Ivanova N."/>
            <person name="Mikhailova N."/>
            <person name="Pagani I."/>
            <person name="Ritalahti K.M."/>
            <person name="Loeffler F.E."/>
            <person name="Woyke T."/>
        </authorList>
    </citation>
    <scope>NUCLEOTIDE SEQUENCE [LARGE SCALE GENOMIC DNA]</scope>
    <source>
        <strain evidence="7">ATCC BAA-1886 / DSM 22777 / Buddy</strain>
    </source>
</reference>
<dbReference type="OrthoDB" id="3684496at2"/>
<dbReference type="eggNOG" id="COG1737">
    <property type="taxonomic scope" value="Bacteria"/>
</dbReference>
<dbReference type="Gene3D" id="1.10.10.10">
    <property type="entry name" value="Winged helix-like DNA-binding domain superfamily/Winged helix DNA-binding domain"/>
    <property type="match status" value="1"/>
</dbReference>
<dbReference type="GO" id="GO:0003677">
    <property type="term" value="F:DNA binding"/>
    <property type="evidence" value="ECO:0007669"/>
    <property type="project" value="UniProtKB-KW"/>
</dbReference>
<dbReference type="InterPro" id="IPR000281">
    <property type="entry name" value="HTH_RpiR"/>
</dbReference>
<dbReference type="EMBL" id="CP002541">
    <property type="protein sequence ID" value="ADY12802.1"/>
    <property type="molecule type" value="Genomic_DNA"/>
</dbReference>